<dbReference type="RefSeq" id="WP_103077078.1">
    <property type="nucleotide sequence ID" value="NZ_AZRN01000021.1"/>
</dbReference>
<protein>
    <submittedName>
        <fullName evidence="14">Alpha-glucosidase</fullName>
    </submittedName>
</protein>
<feature type="binding site" evidence="9">
    <location>
        <position position="158"/>
    </location>
    <ligand>
        <name>substrate</name>
    </ligand>
</feature>
<feature type="binding site" evidence="10">
    <location>
        <position position="179"/>
    </location>
    <ligand>
        <name>Mn(2+)</name>
        <dbReference type="ChEBI" id="CHEBI:29035"/>
    </ligand>
</feature>
<keyword evidence="6 10" id="KW-0464">Manganese</keyword>
<dbReference type="EMBL" id="AZRN01000021">
    <property type="protein sequence ID" value="PNR99449.1"/>
    <property type="molecule type" value="Genomic_DNA"/>
</dbReference>
<dbReference type="SUPFAM" id="SSF51735">
    <property type="entry name" value="NAD(P)-binding Rossmann-fold domains"/>
    <property type="match status" value="1"/>
</dbReference>
<evidence type="ECO:0000313" key="15">
    <source>
        <dbReference type="Proteomes" id="UP000236604"/>
    </source>
</evidence>
<evidence type="ECO:0000256" key="2">
    <source>
        <dbReference type="ARBA" id="ARBA00010141"/>
    </source>
</evidence>
<evidence type="ECO:0000256" key="6">
    <source>
        <dbReference type="ARBA" id="ARBA00023211"/>
    </source>
</evidence>
<evidence type="ECO:0000256" key="11">
    <source>
        <dbReference type="PIRSR" id="PIRSR601088-4"/>
    </source>
</evidence>
<proteinExistence type="inferred from homology"/>
<comment type="similarity">
    <text evidence="2 12">Belongs to the glycosyl hydrolase 4 family.</text>
</comment>
<dbReference type="PRINTS" id="PR00732">
    <property type="entry name" value="GLHYDRLASE4"/>
</dbReference>
<evidence type="ECO:0000259" key="13">
    <source>
        <dbReference type="Pfam" id="PF11975"/>
    </source>
</evidence>
<reference evidence="14 15" key="1">
    <citation type="submission" date="2013-12" db="EMBL/GenBank/DDBJ databases">
        <title>Comparative genomics of Petrotoga isolates.</title>
        <authorList>
            <person name="Nesbo C.L."/>
            <person name="Charchuk R."/>
            <person name="Chow K."/>
        </authorList>
    </citation>
    <scope>NUCLEOTIDE SEQUENCE [LARGE SCALE GENOMIC DNA]</scope>
    <source>
        <strain evidence="14 15">DSM 14811</strain>
    </source>
</reference>
<organism evidence="14 15">
    <name type="scientific">Petrotoga mexicana DSM 14811</name>
    <dbReference type="NCBI Taxonomy" id="1122954"/>
    <lineage>
        <taxon>Bacteria</taxon>
        <taxon>Thermotogati</taxon>
        <taxon>Thermotogota</taxon>
        <taxon>Thermotogae</taxon>
        <taxon>Petrotogales</taxon>
        <taxon>Petrotogaceae</taxon>
        <taxon>Petrotoga</taxon>
    </lineage>
</organism>
<sequence>MPVKISFIGAGSVRYTVKLVGDLAKTKELNGSLISFMDIDEERLNAVDNLAKRYTEEIGGNLKFEKTTNREESLKDADFVINTALYRAPGHEDGYVSYEIMRDVAEKYGYYRGIDSQEFNMVSDYYTFTNYNHLNLSLNIAKSIEKICPNAWLIQTANPVFEITQLIKKLTNVKVVGFCHGVGGVHEVLKTLGLEENETDWQVAGVNHGIWLNRFLYKGEEAYPILDKWIEEESNNWEPKDPWDTHLAPAVIDMYKFYGLLPIGDTTRNSTWKHHHSLQAKKKWYGKFGGIDNEVERPKFYEELRQIKRMIIQVSKDPSIKITENWPEEFPKEKMSGEQQIPFINALTNDVEARLFLNILNNGTIKNIPDDVVVEVPVKVNKNGISPEKIQPDLPEKIKNYYIIPRITRMEMALEAFITGDRNILEEVLVRDPRTKNYDDIPKLWDEIFDLPFNKEMKEHYGR</sequence>
<keyword evidence="4 12" id="KW-0378">Hydrolase</keyword>
<feature type="binding site" evidence="10">
    <location>
        <position position="208"/>
    </location>
    <ligand>
        <name>Mn(2+)</name>
        <dbReference type="ChEBI" id="CHEBI:29035"/>
    </ligand>
</feature>
<comment type="cofactor">
    <cofactor evidence="1">
        <name>Mn(2+)</name>
        <dbReference type="ChEBI" id="CHEBI:29035"/>
    </cofactor>
</comment>
<feature type="domain" description="Glycosyl hydrolase family 4 C-terminal" evidence="13">
    <location>
        <begin position="203"/>
        <end position="435"/>
    </location>
</feature>
<evidence type="ECO:0000256" key="9">
    <source>
        <dbReference type="PIRSR" id="PIRSR601088-2"/>
    </source>
</evidence>
<dbReference type="InterPro" id="IPR015955">
    <property type="entry name" value="Lactate_DH/Glyco_Ohase_4_C"/>
</dbReference>
<dbReference type="PROSITE" id="PS01324">
    <property type="entry name" value="GLYCOSYL_HYDROL_F4"/>
    <property type="match status" value="1"/>
</dbReference>
<gene>
    <name evidence="14" type="ORF">X927_05615</name>
</gene>
<dbReference type="Proteomes" id="UP000236604">
    <property type="component" value="Unassembled WGS sequence"/>
</dbReference>
<dbReference type="GO" id="GO:0005975">
    <property type="term" value="P:carbohydrate metabolic process"/>
    <property type="evidence" value="ECO:0007669"/>
    <property type="project" value="InterPro"/>
</dbReference>
<dbReference type="GO" id="GO:0016616">
    <property type="term" value="F:oxidoreductase activity, acting on the CH-OH group of donors, NAD or NADP as acceptor"/>
    <property type="evidence" value="ECO:0007669"/>
    <property type="project" value="InterPro"/>
</dbReference>
<evidence type="ECO:0000256" key="5">
    <source>
        <dbReference type="ARBA" id="ARBA00023027"/>
    </source>
</evidence>
<evidence type="ECO:0000313" key="14">
    <source>
        <dbReference type="EMBL" id="PNR99449.1"/>
    </source>
</evidence>
<keyword evidence="7" id="KW-0119">Carbohydrate metabolism</keyword>
<dbReference type="InterPro" id="IPR036291">
    <property type="entry name" value="NAD(P)-bd_dom_sf"/>
</dbReference>
<evidence type="ECO:0000256" key="4">
    <source>
        <dbReference type="ARBA" id="ARBA00022801"/>
    </source>
</evidence>
<evidence type="ECO:0000256" key="3">
    <source>
        <dbReference type="ARBA" id="ARBA00022723"/>
    </source>
</evidence>
<dbReference type="InterPro" id="IPR053487">
    <property type="entry name" value="Alpha-glycosidase"/>
</dbReference>
<dbReference type="Pfam" id="PF02056">
    <property type="entry name" value="Glyco_hydro_4"/>
    <property type="match status" value="1"/>
</dbReference>
<keyword evidence="8 12" id="KW-0326">Glycosidase</keyword>
<dbReference type="SUPFAM" id="SSF56327">
    <property type="entry name" value="LDH C-terminal domain-like"/>
    <property type="match status" value="1"/>
</dbReference>
<dbReference type="GO" id="GO:0046872">
    <property type="term" value="F:metal ion binding"/>
    <property type="evidence" value="ECO:0007669"/>
    <property type="project" value="UniProtKB-KW"/>
</dbReference>
<keyword evidence="10" id="KW-0170">Cobalt</keyword>
<comment type="caution">
    <text evidence="14">The sequence shown here is derived from an EMBL/GenBank/DDBJ whole genome shotgun (WGS) entry which is preliminary data.</text>
</comment>
<comment type="cofactor">
    <cofactor evidence="12">
        <name>NAD(+)</name>
        <dbReference type="ChEBI" id="CHEBI:57540"/>
    </cofactor>
    <text evidence="12">Binds 1 NAD(+) per subunit.</text>
</comment>
<dbReference type="AlphaFoldDB" id="A0A2K1P9I2"/>
<keyword evidence="10" id="KW-0408">Iron</keyword>
<keyword evidence="15" id="KW-1185">Reference proteome</keyword>
<evidence type="ECO:0000256" key="1">
    <source>
        <dbReference type="ARBA" id="ARBA00001936"/>
    </source>
</evidence>
<dbReference type="GO" id="GO:0004553">
    <property type="term" value="F:hydrolase activity, hydrolyzing O-glycosyl compounds"/>
    <property type="evidence" value="ECO:0007669"/>
    <property type="project" value="InterPro"/>
</dbReference>
<dbReference type="InterPro" id="IPR019802">
    <property type="entry name" value="GlycHydrolase_4_CS"/>
</dbReference>
<dbReference type="CDD" id="cd05297">
    <property type="entry name" value="GH4_alpha_glucosidase_galactosidase"/>
    <property type="match status" value="1"/>
</dbReference>
<name>A0A2K1P9I2_9BACT</name>
<evidence type="ECO:0000256" key="7">
    <source>
        <dbReference type="ARBA" id="ARBA00023277"/>
    </source>
</evidence>
<dbReference type="Pfam" id="PF11975">
    <property type="entry name" value="Glyco_hydro_4C"/>
    <property type="match status" value="1"/>
</dbReference>
<accession>A0A2K1P9I2</accession>
<dbReference type="InterPro" id="IPR022616">
    <property type="entry name" value="Glyco_hydro_4_C"/>
</dbReference>
<evidence type="ECO:0000256" key="12">
    <source>
        <dbReference type="RuleBase" id="RU361152"/>
    </source>
</evidence>
<evidence type="ECO:0000256" key="8">
    <source>
        <dbReference type="ARBA" id="ARBA00023295"/>
    </source>
</evidence>
<keyword evidence="10" id="KW-0533">Nickel</keyword>
<dbReference type="PANTHER" id="PTHR32092:SF3">
    <property type="entry name" value="PUTATIVE-RELATED"/>
    <property type="match status" value="1"/>
</dbReference>
<dbReference type="PANTHER" id="PTHR32092">
    <property type="entry name" value="6-PHOSPHO-BETA-GLUCOSIDASE-RELATED"/>
    <property type="match status" value="1"/>
</dbReference>
<keyword evidence="3 10" id="KW-0479">Metal-binding</keyword>
<keyword evidence="5 12" id="KW-0520">NAD</keyword>
<dbReference type="NCBIfam" id="NF041089">
    <property type="entry name" value="alpha_gluc_AglA"/>
    <property type="match status" value="1"/>
</dbReference>
<evidence type="ECO:0000256" key="10">
    <source>
        <dbReference type="PIRSR" id="PIRSR601088-3"/>
    </source>
</evidence>
<dbReference type="InterPro" id="IPR001088">
    <property type="entry name" value="Glyco_hydro_4"/>
</dbReference>
<dbReference type="Gene3D" id="3.90.1820.10">
    <property type="entry name" value="AglA-like glucosidase"/>
    <property type="match status" value="1"/>
</dbReference>
<feature type="site" description="Increases basicity of active site Tyr" evidence="11">
    <location>
        <position position="118"/>
    </location>
</feature>
<dbReference type="InterPro" id="IPR053715">
    <property type="entry name" value="GH4_Enzyme_sf"/>
</dbReference>